<dbReference type="GO" id="GO:0030170">
    <property type="term" value="F:pyridoxal phosphate binding"/>
    <property type="evidence" value="ECO:0007669"/>
    <property type="project" value="TreeGrafter"/>
</dbReference>
<gene>
    <name evidence="7" type="ORF">Cvel_23332</name>
</gene>
<feature type="domain" description="Alanine racemase N-terminal" evidence="6">
    <location>
        <begin position="54"/>
        <end position="294"/>
    </location>
</feature>
<dbReference type="InterPro" id="IPR000821">
    <property type="entry name" value="Ala_racemase"/>
</dbReference>
<dbReference type="GO" id="GO:0008784">
    <property type="term" value="F:alanine racemase activity"/>
    <property type="evidence" value="ECO:0007669"/>
    <property type="project" value="InterPro"/>
</dbReference>
<keyword evidence="2 4" id="KW-0663">Pyridoxal phosphate</keyword>
<dbReference type="PANTHER" id="PTHR30511">
    <property type="entry name" value="ALANINE RACEMASE"/>
    <property type="match status" value="1"/>
</dbReference>
<dbReference type="PANTHER" id="PTHR30511:SF0">
    <property type="entry name" value="ALANINE RACEMASE, CATABOLIC-RELATED"/>
    <property type="match status" value="1"/>
</dbReference>
<evidence type="ECO:0000256" key="1">
    <source>
        <dbReference type="ARBA" id="ARBA00001933"/>
    </source>
</evidence>
<proteinExistence type="predicted"/>
<keyword evidence="5" id="KW-0732">Signal</keyword>
<dbReference type="GO" id="GO:0030632">
    <property type="term" value="P:D-alanine biosynthetic process"/>
    <property type="evidence" value="ECO:0007669"/>
    <property type="project" value="TreeGrafter"/>
</dbReference>
<dbReference type="EMBL" id="CDMZ01001537">
    <property type="protein sequence ID" value="CEM34093.1"/>
    <property type="molecule type" value="Genomic_DNA"/>
</dbReference>
<comment type="cofactor">
    <cofactor evidence="1 4">
        <name>pyridoxal 5'-phosphate</name>
        <dbReference type="ChEBI" id="CHEBI:597326"/>
    </cofactor>
</comment>
<evidence type="ECO:0000256" key="3">
    <source>
        <dbReference type="ARBA" id="ARBA00023235"/>
    </source>
</evidence>
<evidence type="ECO:0000313" key="7">
    <source>
        <dbReference type="EMBL" id="CEM34093.1"/>
    </source>
</evidence>
<dbReference type="Pfam" id="PF01168">
    <property type="entry name" value="Ala_racemase_N"/>
    <property type="match status" value="1"/>
</dbReference>
<feature type="chain" id="PRO_5005190974" description="Alanine racemase N-terminal domain-containing protein" evidence="5">
    <location>
        <begin position="31"/>
        <end position="503"/>
    </location>
</feature>
<feature type="signal peptide" evidence="5">
    <location>
        <begin position="1"/>
        <end position="30"/>
    </location>
</feature>
<dbReference type="SUPFAM" id="SSF51419">
    <property type="entry name" value="PLP-binding barrel"/>
    <property type="match status" value="1"/>
</dbReference>
<feature type="modified residue" description="N6-(pyridoxal phosphate)lysine" evidence="4">
    <location>
        <position position="80"/>
    </location>
</feature>
<dbReference type="InterPro" id="IPR001608">
    <property type="entry name" value="Ala_racemase_N"/>
</dbReference>
<evidence type="ECO:0000256" key="5">
    <source>
        <dbReference type="SAM" id="SignalP"/>
    </source>
</evidence>
<evidence type="ECO:0000256" key="4">
    <source>
        <dbReference type="PIRSR" id="PIRSR600821-50"/>
    </source>
</evidence>
<name>A0A0G4GTJ4_9ALVE</name>
<accession>A0A0G4GTJ4</accession>
<evidence type="ECO:0000259" key="6">
    <source>
        <dbReference type="Pfam" id="PF01168"/>
    </source>
</evidence>
<dbReference type="VEuPathDB" id="CryptoDB:Cvel_23332"/>
<organism evidence="7">
    <name type="scientific">Chromera velia CCMP2878</name>
    <dbReference type="NCBI Taxonomy" id="1169474"/>
    <lineage>
        <taxon>Eukaryota</taxon>
        <taxon>Sar</taxon>
        <taxon>Alveolata</taxon>
        <taxon>Colpodellida</taxon>
        <taxon>Chromeraceae</taxon>
        <taxon>Chromera</taxon>
    </lineage>
</organism>
<reference evidence="7" key="1">
    <citation type="submission" date="2014-11" db="EMBL/GenBank/DDBJ databases">
        <authorList>
            <person name="Otto D Thomas"/>
            <person name="Naeem Raeece"/>
        </authorList>
    </citation>
    <scope>NUCLEOTIDE SEQUENCE</scope>
</reference>
<dbReference type="InterPro" id="IPR029066">
    <property type="entry name" value="PLP-binding_barrel"/>
</dbReference>
<evidence type="ECO:0000256" key="2">
    <source>
        <dbReference type="ARBA" id="ARBA00022898"/>
    </source>
</evidence>
<keyword evidence="3" id="KW-0413">Isomerase</keyword>
<dbReference type="PRINTS" id="PR00992">
    <property type="entry name" value="ALARACEMASE"/>
</dbReference>
<protein>
    <recommendedName>
        <fullName evidence="6">Alanine racemase N-terminal domain-containing protein</fullName>
    </recommendedName>
</protein>
<dbReference type="Gene3D" id="3.20.20.10">
    <property type="entry name" value="Alanine racemase"/>
    <property type="match status" value="1"/>
</dbReference>
<dbReference type="AlphaFoldDB" id="A0A0G4GTJ4"/>
<sequence>MGRSTREHPGGPWTSLALVTCALLVAPLSGGVFVSSNAAPVETAPECERAWFEVDTDVLVRTTEDMAARVKPSKFCAVLKGDGFGIGNLLAGRALDESPGVDMFCVDYLETALELRRGGIKKPILVMYYAYYSAGTFCEAARANVTLSLGSPSDLRLLMGELGGGAGAECDSEGRWNCGKEGELPSVVDIHLVLDMSMNREGFVPGSPSWVPSLQSLKETAERFPDRVKISGVWTHFGCSNMTRVLEVADRFDVALQDLITTVGLSRHDLTVHTANSRFLGMERLGYDMVRTGANIKIPWPFDGQSLNGRVVRVSESALLNDSSAERGIDGYGYGYGCDFAEGRRRALEGTTVVTVAVGWFDLMAEHWGQAIHVNPRTGRCVELELVDRNMNVAVFVVPKAEKEKGLLEGDGGVDIRPHDSVSVEVKFFPISNESRQSYRLNEEFFGQTRIDTPVYRGQLSKGIPRVPRGLCGERRMTSASCLRILNKQVEAREQMERLSESL</sequence>
<dbReference type="GO" id="GO:0005829">
    <property type="term" value="C:cytosol"/>
    <property type="evidence" value="ECO:0007669"/>
    <property type="project" value="TreeGrafter"/>
</dbReference>